<dbReference type="SMART" id="SM00091">
    <property type="entry name" value="PAS"/>
    <property type="match status" value="1"/>
</dbReference>
<protein>
    <submittedName>
        <fullName evidence="2">Sensor-response protein</fullName>
    </submittedName>
</protein>
<dbReference type="PROSITE" id="PS50112">
    <property type="entry name" value="PAS"/>
    <property type="match status" value="1"/>
</dbReference>
<name>A0A098LIV4_9BACT</name>
<dbReference type="EMBL" id="BBLT01000007">
    <property type="protein sequence ID" value="GAL86389.1"/>
    <property type="molecule type" value="Genomic_DNA"/>
</dbReference>
<dbReference type="Proteomes" id="UP000030185">
    <property type="component" value="Unassembled WGS sequence"/>
</dbReference>
<dbReference type="SUPFAM" id="SSF55785">
    <property type="entry name" value="PYP-like sensor domain (PAS domain)"/>
    <property type="match status" value="1"/>
</dbReference>
<organism evidence="2 3">
    <name type="scientific">Sporocytophaga myxococcoides</name>
    <dbReference type="NCBI Taxonomy" id="153721"/>
    <lineage>
        <taxon>Bacteria</taxon>
        <taxon>Pseudomonadati</taxon>
        <taxon>Bacteroidota</taxon>
        <taxon>Cytophagia</taxon>
        <taxon>Cytophagales</taxon>
        <taxon>Cytophagaceae</taxon>
        <taxon>Sporocytophaga</taxon>
    </lineage>
</organism>
<dbReference type="Pfam" id="PF08448">
    <property type="entry name" value="PAS_4"/>
    <property type="match status" value="1"/>
</dbReference>
<evidence type="ECO:0000259" key="1">
    <source>
        <dbReference type="PROSITE" id="PS50112"/>
    </source>
</evidence>
<dbReference type="CDD" id="cd00130">
    <property type="entry name" value="PAS"/>
    <property type="match status" value="1"/>
</dbReference>
<gene>
    <name evidence="2" type="ORF">MYP_3618</name>
</gene>
<evidence type="ECO:0000313" key="3">
    <source>
        <dbReference type="Proteomes" id="UP000030185"/>
    </source>
</evidence>
<evidence type="ECO:0000313" key="2">
    <source>
        <dbReference type="EMBL" id="GAL86389.1"/>
    </source>
</evidence>
<accession>A0A098LIV4</accession>
<keyword evidence="3" id="KW-1185">Reference proteome</keyword>
<reference evidence="2 3" key="1">
    <citation type="submission" date="2014-09" db="EMBL/GenBank/DDBJ databases">
        <title>Sporocytophaga myxococcoides PG-01 genome sequencing.</title>
        <authorList>
            <person name="Liu L."/>
            <person name="Gao P.J."/>
            <person name="Chen G.J."/>
            <person name="Wang L.S."/>
        </authorList>
    </citation>
    <scope>NUCLEOTIDE SEQUENCE [LARGE SCALE GENOMIC DNA]</scope>
    <source>
        <strain evidence="2 3">PG-01</strain>
    </source>
</reference>
<dbReference type="InterPro" id="IPR000014">
    <property type="entry name" value="PAS"/>
</dbReference>
<dbReference type="Gene3D" id="3.30.450.20">
    <property type="entry name" value="PAS domain"/>
    <property type="match status" value="1"/>
</dbReference>
<feature type="domain" description="PAS" evidence="1">
    <location>
        <begin position="66"/>
        <end position="137"/>
    </location>
</feature>
<dbReference type="NCBIfam" id="TIGR00229">
    <property type="entry name" value="sensory_box"/>
    <property type="match status" value="1"/>
</dbReference>
<dbReference type="eggNOG" id="COG3829">
    <property type="taxonomic scope" value="Bacteria"/>
</dbReference>
<sequence>MSPEDRISFLENKVNSIISTIECIIKGNTEKAKSLLVSHTDEYEQSVLKSLIENSTIVMPAQEEKTYDFLKIIIEGLPFPVFLKDEQGKYLLINKLEAQLFGLDESQIIGKEDAHFIQDQEQIEVIRKSDKEVLNENKSIELPNQNFSLSNGRTYIFKTHKVPFLNPITGKTNILGFSADVTDTVNLDKLKKIVIGCSNPYL</sequence>
<comment type="caution">
    <text evidence="2">The sequence shown here is derived from an EMBL/GenBank/DDBJ whole genome shotgun (WGS) entry which is preliminary data.</text>
</comment>
<dbReference type="STRING" id="153721.MYP_3618"/>
<dbReference type="InterPro" id="IPR035965">
    <property type="entry name" value="PAS-like_dom_sf"/>
</dbReference>
<dbReference type="InterPro" id="IPR013656">
    <property type="entry name" value="PAS_4"/>
</dbReference>
<dbReference type="AlphaFoldDB" id="A0A098LIV4"/>
<proteinExistence type="predicted"/>